<keyword evidence="3" id="KW-1185">Reference proteome</keyword>
<feature type="compositionally biased region" description="Polar residues" evidence="1">
    <location>
        <begin position="137"/>
        <end position="164"/>
    </location>
</feature>
<gene>
    <name evidence="2" type="ORF">Q9L58_010244</name>
</gene>
<evidence type="ECO:0000313" key="2">
    <source>
        <dbReference type="EMBL" id="KAL0630907.1"/>
    </source>
</evidence>
<dbReference type="EMBL" id="JBBBZM010000344">
    <property type="protein sequence ID" value="KAL0630907.1"/>
    <property type="molecule type" value="Genomic_DNA"/>
</dbReference>
<sequence length="164" mass="18391">MAEASIASLRQHHNELHTAVPALRTRGAKSYRIPDLPMFFGTGTSLPYFTIKLKVKLRTTADRILPEVAKVDYVVSCVEEKALAIIMAHMDEETEELTITTIAMLITKPKVDFRDLDLINTTHHNRRAQNRAMVSLPPTTQRLPASLPNLNTKRQEEGAQSSSE</sequence>
<name>A0ABR3G4P0_9PEZI</name>
<feature type="region of interest" description="Disordered" evidence="1">
    <location>
        <begin position="127"/>
        <end position="164"/>
    </location>
</feature>
<evidence type="ECO:0000313" key="3">
    <source>
        <dbReference type="Proteomes" id="UP001447188"/>
    </source>
</evidence>
<protein>
    <submittedName>
        <fullName evidence="2">Uncharacterized protein</fullName>
    </submittedName>
</protein>
<comment type="caution">
    <text evidence="2">The sequence shown here is derived from an EMBL/GenBank/DDBJ whole genome shotgun (WGS) entry which is preliminary data.</text>
</comment>
<accession>A0ABR3G4P0</accession>
<dbReference type="Proteomes" id="UP001447188">
    <property type="component" value="Unassembled WGS sequence"/>
</dbReference>
<organism evidence="2 3">
    <name type="scientific">Discina gigas</name>
    <dbReference type="NCBI Taxonomy" id="1032678"/>
    <lineage>
        <taxon>Eukaryota</taxon>
        <taxon>Fungi</taxon>
        <taxon>Dikarya</taxon>
        <taxon>Ascomycota</taxon>
        <taxon>Pezizomycotina</taxon>
        <taxon>Pezizomycetes</taxon>
        <taxon>Pezizales</taxon>
        <taxon>Discinaceae</taxon>
        <taxon>Discina</taxon>
    </lineage>
</organism>
<reference evidence="2 3" key="1">
    <citation type="submission" date="2024-02" db="EMBL/GenBank/DDBJ databases">
        <title>Discinaceae phylogenomics.</title>
        <authorList>
            <person name="Dirks A.C."/>
            <person name="James T.Y."/>
        </authorList>
    </citation>
    <scope>NUCLEOTIDE SEQUENCE [LARGE SCALE GENOMIC DNA]</scope>
    <source>
        <strain evidence="2 3">ACD0624</strain>
    </source>
</reference>
<proteinExistence type="predicted"/>
<evidence type="ECO:0000256" key="1">
    <source>
        <dbReference type="SAM" id="MobiDB-lite"/>
    </source>
</evidence>